<evidence type="ECO:0000313" key="1">
    <source>
        <dbReference type="EMBL" id="HIS92292.1"/>
    </source>
</evidence>
<comment type="caution">
    <text evidence="1">The sequence shown here is derived from an EMBL/GenBank/DDBJ whole genome shotgun (WGS) entry which is preliminary data.</text>
</comment>
<name>A0A9D1K648_9FIRM</name>
<dbReference type="Gene3D" id="3.40.50.1110">
    <property type="entry name" value="SGNH hydrolase"/>
    <property type="match status" value="1"/>
</dbReference>
<keyword evidence="1" id="KW-0378">Hydrolase</keyword>
<dbReference type="GO" id="GO:0016787">
    <property type="term" value="F:hydrolase activity"/>
    <property type="evidence" value="ECO:0007669"/>
    <property type="project" value="UniProtKB-KW"/>
</dbReference>
<reference evidence="1" key="1">
    <citation type="submission" date="2020-10" db="EMBL/GenBank/DDBJ databases">
        <authorList>
            <person name="Gilroy R."/>
        </authorList>
    </citation>
    <scope>NUCLEOTIDE SEQUENCE</scope>
    <source>
        <strain evidence="1">13766</strain>
    </source>
</reference>
<proteinExistence type="predicted"/>
<organism evidence="1 2">
    <name type="scientific">Candidatus Alectryocaccomicrobium excrementavium</name>
    <dbReference type="NCBI Taxonomy" id="2840668"/>
    <lineage>
        <taxon>Bacteria</taxon>
        <taxon>Bacillati</taxon>
        <taxon>Bacillota</taxon>
        <taxon>Clostridia</taxon>
        <taxon>Candidatus Alectryocaccomicrobium</taxon>
    </lineage>
</organism>
<dbReference type="InterPro" id="IPR036514">
    <property type="entry name" value="SGNH_hydro_sf"/>
</dbReference>
<evidence type="ECO:0000313" key="2">
    <source>
        <dbReference type="Proteomes" id="UP000824140"/>
    </source>
</evidence>
<sequence>MRVLFIGNSHTYRNDMPQTFAQICRAEGVKTEIVLLAHGGKGWDFHLNEPEARFNLLYGEYDAVVLQHCAHPMGDLQEMAQAGAALIRMAKEAGTRPILYMTWARESDGEQAQPAMSQAYTNLAQSEGCALAPVGNAWWILNHLAPEIPLFAPDGSHASPMGSRLAAYAIACAVLEKRPEEFVHAPAADQILLKAIAKALS</sequence>
<gene>
    <name evidence="1" type="ORF">IAA84_04665</name>
</gene>
<dbReference type="AlphaFoldDB" id="A0A9D1K648"/>
<dbReference type="EMBL" id="DVJN01000092">
    <property type="protein sequence ID" value="HIS92292.1"/>
    <property type="molecule type" value="Genomic_DNA"/>
</dbReference>
<protein>
    <submittedName>
        <fullName evidence="1">SGNH/GDSL hydrolase family protein</fullName>
    </submittedName>
</protein>
<reference evidence="1" key="2">
    <citation type="journal article" date="2021" name="PeerJ">
        <title>Extensive microbial diversity within the chicken gut microbiome revealed by metagenomics and culture.</title>
        <authorList>
            <person name="Gilroy R."/>
            <person name="Ravi A."/>
            <person name="Getino M."/>
            <person name="Pursley I."/>
            <person name="Horton D.L."/>
            <person name="Alikhan N.F."/>
            <person name="Baker D."/>
            <person name="Gharbi K."/>
            <person name="Hall N."/>
            <person name="Watson M."/>
            <person name="Adriaenssens E.M."/>
            <person name="Foster-Nyarko E."/>
            <person name="Jarju S."/>
            <person name="Secka A."/>
            <person name="Antonio M."/>
            <person name="Oren A."/>
            <person name="Chaudhuri R.R."/>
            <person name="La Ragione R."/>
            <person name="Hildebrand F."/>
            <person name="Pallen M.J."/>
        </authorList>
    </citation>
    <scope>NUCLEOTIDE SEQUENCE</scope>
    <source>
        <strain evidence="1">13766</strain>
    </source>
</reference>
<dbReference type="Proteomes" id="UP000824140">
    <property type="component" value="Unassembled WGS sequence"/>
</dbReference>
<accession>A0A9D1K648</accession>
<dbReference type="SUPFAM" id="SSF52266">
    <property type="entry name" value="SGNH hydrolase"/>
    <property type="match status" value="1"/>
</dbReference>